<dbReference type="Pfam" id="PF00675">
    <property type="entry name" value="Peptidase_M16"/>
    <property type="match status" value="1"/>
</dbReference>
<dbReference type="Gene3D" id="3.30.830.10">
    <property type="entry name" value="Metalloenzyme, LuxS/M16 peptidase-like"/>
    <property type="match status" value="2"/>
</dbReference>
<evidence type="ECO:0000313" key="7">
    <source>
        <dbReference type="Proteomes" id="UP001319827"/>
    </source>
</evidence>
<comment type="cofactor">
    <cofactor evidence="1">
        <name>Zn(2+)</name>
        <dbReference type="ChEBI" id="CHEBI:29105"/>
    </cofactor>
</comment>
<dbReference type="InterPro" id="IPR011765">
    <property type="entry name" value="Pept_M16_N"/>
</dbReference>
<dbReference type="InterPro" id="IPR001431">
    <property type="entry name" value="Pept_M16_Zn_BS"/>
</dbReference>
<dbReference type="EMBL" id="AP024355">
    <property type="protein sequence ID" value="BCR04834.1"/>
    <property type="molecule type" value="Genomic_DNA"/>
</dbReference>
<comment type="similarity">
    <text evidence="2 3">Belongs to the peptidase M16 family.</text>
</comment>
<gene>
    <name evidence="6" type="ORF">DESUT3_19030</name>
</gene>
<evidence type="ECO:0000256" key="3">
    <source>
        <dbReference type="RuleBase" id="RU004447"/>
    </source>
</evidence>
<dbReference type="PROSITE" id="PS00143">
    <property type="entry name" value="INSULINASE"/>
    <property type="match status" value="1"/>
</dbReference>
<dbReference type="PANTHER" id="PTHR11851:SF49">
    <property type="entry name" value="MITOCHONDRIAL-PROCESSING PEPTIDASE SUBUNIT ALPHA"/>
    <property type="match status" value="1"/>
</dbReference>
<reference evidence="6 7" key="1">
    <citation type="journal article" date="2016" name="C (Basel)">
        <title>Selective Growth of and Electricity Production by Marine Exoelectrogenic Bacteria in Self-Aggregated Hydrogel of Microbially Reduced Graphene Oxide.</title>
        <authorList>
            <person name="Yoshida N."/>
            <person name="Goto Y."/>
            <person name="Miyata Y."/>
        </authorList>
    </citation>
    <scope>NUCLEOTIDE SEQUENCE [LARGE SCALE GENOMIC DNA]</scope>
    <source>
        <strain evidence="6 7">NIT-T3</strain>
    </source>
</reference>
<keyword evidence="7" id="KW-1185">Reference proteome</keyword>
<dbReference type="PANTHER" id="PTHR11851">
    <property type="entry name" value="METALLOPROTEASE"/>
    <property type="match status" value="1"/>
</dbReference>
<dbReference type="Pfam" id="PF05193">
    <property type="entry name" value="Peptidase_M16_C"/>
    <property type="match status" value="1"/>
</dbReference>
<proteinExistence type="inferred from homology"/>
<evidence type="ECO:0000256" key="1">
    <source>
        <dbReference type="ARBA" id="ARBA00001947"/>
    </source>
</evidence>
<organism evidence="6 7">
    <name type="scientific">Desulfuromonas versatilis</name>
    <dbReference type="NCBI Taxonomy" id="2802975"/>
    <lineage>
        <taxon>Bacteria</taxon>
        <taxon>Pseudomonadati</taxon>
        <taxon>Thermodesulfobacteriota</taxon>
        <taxon>Desulfuromonadia</taxon>
        <taxon>Desulfuromonadales</taxon>
        <taxon>Desulfuromonadaceae</taxon>
        <taxon>Desulfuromonas</taxon>
    </lineage>
</organism>
<evidence type="ECO:0000313" key="6">
    <source>
        <dbReference type="EMBL" id="BCR04834.1"/>
    </source>
</evidence>
<dbReference type="SUPFAM" id="SSF63411">
    <property type="entry name" value="LuxS/MPP-like metallohydrolase"/>
    <property type="match status" value="2"/>
</dbReference>
<dbReference type="InterPro" id="IPR050361">
    <property type="entry name" value="MPP/UQCRC_Complex"/>
</dbReference>
<dbReference type="RefSeq" id="WP_221252282.1">
    <property type="nucleotide sequence ID" value="NZ_AP024355.1"/>
</dbReference>
<protein>
    <submittedName>
        <fullName evidence="6">Peptidase M16</fullName>
    </submittedName>
</protein>
<feature type="domain" description="Peptidase M16 N-terminal" evidence="4">
    <location>
        <begin position="12"/>
        <end position="158"/>
    </location>
</feature>
<feature type="domain" description="Peptidase M16 C-terminal" evidence="5">
    <location>
        <begin position="165"/>
        <end position="339"/>
    </location>
</feature>
<reference evidence="6 7" key="2">
    <citation type="journal article" date="2021" name="Int. J. Syst. Evol. Microbiol.">
        <title>Isolation and Polyphasic Characterization of Desulfuromonas versatilis sp. Nov., an Electrogenic Bacteria Capable of Versatile Metabolism Isolated from a Graphene Oxide-Reducing Enrichment Culture.</title>
        <authorList>
            <person name="Xie L."/>
            <person name="Yoshida N."/>
            <person name="Ishii S."/>
            <person name="Meng L."/>
        </authorList>
    </citation>
    <scope>NUCLEOTIDE SEQUENCE [LARGE SCALE GENOMIC DNA]</scope>
    <source>
        <strain evidence="6 7">NIT-T3</strain>
    </source>
</reference>
<dbReference type="InterPro" id="IPR007863">
    <property type="entry name" value="Peptidase_M16_C"/>
</dbReference>
<evidence type="ECO:0000259" key="5">
    <source>
        <dbReference type="Pfam" id="PF05193"/>
    </source>
</evidence>
<evidence type="ECO:0000256" key="2">
    <source>
        <dbReference type="ARBA" id="ARBA00007261"/>
    </source>
</evidence>
<dbReference type="Proteomes" id="UP001319827">
    <property type="component" value="Chromosome"/>
</dbReference>
<sequence>MIRKSTLDNGIRVVTEQVAGVHSATVGAWVETGSRHETPEQNGISHFVEHMLFKGTERRSAKDIAREIDSVGGVLNAFTGREFSCYYAKVLSPRLPLAIDLLADIALHSLFDLDELEKERKVILQEIYMVEDAPEDLVHDLFTQNFWPGHPLGRPILGSRESVGSLSRGDLVRFVEQRYRGGNILICAAGELEHERVLEQVGEFFAGLGGGVAPGLTQAPVCQRGVDIIEKDLEQVHLCLGSSALPQNHPDRFALHLLNNILGGSMSSRLFQSIREDLGLAYSTYSYLNCHSDTGSLVLYAGTSPEEARSVLHLMLKELRRLTTELVSEQELQATQEQLKGHLLLSLESTDNRMTRLARNELYLGKNPPLREVVQGFEKVTREDILRLGQSLFRDEQLHLQVVGKLPQADITPLDLTVG</sequence>
<accession>A0ABN6E048</accession>
<evidence type="ECO:0000259" key="4">
    <source>
        <dbReference type="Pfam" id="PF00675"/>
    </source>
</evidence>
<dbReference type="InterPro" id="IPR011249">
    <property type="entry name" value="Metalloenz_LuxS/M16"/>
</dbReference>
<name>A0ABN6E048_9BACT</name>